<dbReference type="PATRIC" id="fig|1915.4.peg.9478"/>
<name>A0A1B1MQ90_STRLN</name>
<sequence>MQLPAEAVAATVLIEVVRISALPTRRGVPYPGPVVAHWAGSEADAALVLIESLPGSEQHRCGFSPGWSIRAYGDSLDLALFEAAFCFTCHEVRMQGPAVPPALATQFFDPGALSAQTLLSLFRKAAP</sequence>
<dbReference type="EMBL" id="CP016438">
    <property type="protein sequence ID" value="ANS70790.1"/>
    <property type="molecule type" value="Genomic_DNA"/>
</dbReference>
<proteinExistence type="predicted"/>
<gene>
    <name evidence="1" type="ORF">SLINC_8566</name>
</gene>
<organism evidence="1 2">
    <name type="scientific">Streptomyces lincolnensis</name>
    <dbReference type="NCBI Taxonomy" id="1915"/>
    <lineage>
        <taxon>Bacteria</taxon>
        <taxon>Bacillati</taxon>
        <taxon>Actinomycetota</taxon>
        <taxon>Actinomycetes</taxon>
        <taxon>Kitasatosporales</taxon>
        <taxon>Streptomycetaceae</taxon>
        <taxon>Streptomyces</taxon>
    </lineage>
</organism>
<reference evidence="1 2" key="1">
    <citation type="submission" date="2016-07" db="EMBL/GenBank/DDBJ databases">
        <title>Enhancement of antibiotic productionsby engineered nitrateutilization in actinobacteria.</title>
        <authorList>
            <person name="Meng S.C."/>
        </authorList>
    </citation>
    <scope>NUCLEOTIDE SEQUENCE [LARGE SCALE GENOMIC DNA]</scope>
    <source>
        <strain evidence="1 2">NRRL 2936</strain>
    </source>
</reference>
<dbReference type="Proteomes" id="UP000092598">
    <property type="component" value="Chromosome"/>
</dbReference>
<dbReference type="AlphaFoldDB" id="A0A1B1MQ90"/>
<dbReference type="KEGG" id="sls:SLINC_8566"/>
<protein>
    <submittedName>
        <fullName evidence="1">Uncharacterized protein</fullName>
    </submittedName>
</protein>
<evidence type="ECO:0000313" key="1">
    <source>
        <dbReference type="EMBL" id="ANS70790.1"/>
    </source>
</evidence>
<accession>A0A1B1MQ90</accession>
<keyword evidence="2" id="KW-1185">Reference proteome</keyword>
<evidence type="ECO:0000313" key="2">
    <source>
        <dbReference type="Proteomes" id="UP000092598"/>
    </source>
</evidence>
<dbReference type="RefSeq" id="WP_067444655.1">
    <property type="nucleotide sequence ID" value="NZ_CP016438.1"/>
</dbReference>